<accession>A0A1I4FKR3</accession>
<dbReference type="InterPro" id="IPR000600">
    <property type="entry name" value="ROK"/>
</dbReference>
<dbReference type="STRING" id="195913.SAMN04488004_109134"/>
<gene>
    <name evidence="2" type="ORF">SAMN04488004_109134</name>
</gene>
<evidence type="ECO:0000256" key="1">
    <source>
        <dbReference type="ARBA" id="ARBA00006479"/>
    </source>
</evidence>
<dbReference type="Proteomes" id="UP000199550">
    <property type="component" value="Unassembled WGS sequence"/>
</dbReference>
<protein>
    <submittedName>
        <fullName evidence="2">Sugar kinase of the NBD/HSP70 family, may contain an N-terminal HTH domain</fullName>
    </submittedName>
</protein>
<dbReference type="PANTHER" id="PTHR18964">
    <property type="entry name" value="ROK (REPRESSOR, ORF, KINASE) FAMILY"/>
    <property type="match status" value="1"/>
</dbReference>
<proteinExistence type="inferred from homology"/>
<comment type="similarity">
    <text evidence="1">Belongs to the ROK (NagC/XylR) family.</text>
</comment>
<dbReference type="EMBL" id="FOTF01000009">
    <property type="protein sequence ID" value="SFL17910.1"/>
    <property type="molecule type" value="Genomic_DNA"/>
</dbReference>
<dbReference type="Pfam" id="PF00480">
    <property type="entry name" value="ROK"/>
    <property type="match status" value="1"/>
</dbReference>
<dbReference type="PANTHER" id="PTHR18964:SF149">
    <property type="entry name" value="BIFUNCTIONAL UDP-N-ACETYLGLUCOSAMINE 2-EPIMERASE_N-ACETYLMANNOSAMINE KINASE"/>
    <property type="match status" value="1"/>
</dbReference>
<dbReference type="GO" id="GO:0016301">
    <property type="term" value="F:kinase activity"/>
    <property type="evidence" value="ECO:0007669"/>
    <property type="project" value="UniProtKB-KW"/>
</dbReference>
<dbReference type="SUPFAM" id="SSF53067">
    <property type="entry name" value="Actin-like ATPase domain"/>
    <property type="match status" value="1"/>
</dbReference>
<dbReference type="OrthoDB" id="37575at2"/>
<organism evidence="2 3">
    <name type="scientific">Loktanella salsilacus</name>
    <dbReference type="NCBI Taxonomy" id="195913"/>
    <lineage>
        <taxon>Bacteria</taxon>
        <taxon>Pseudomonadati</taxon>
        <taxon>Pseudomonadota</taxon>
        <taxon>Alphaproteobacteria</taxon>
        <taxon>Rhodobacterales</taxon>
        <taxon>Roseobacteraceae</taxon>
        <taxon>Loktanella</taxon>
    </lineage>
</organism>
<keyword evidence="3" id="KW-1185">Reference proteome</keyword>
<keyword evidence="2" id="KW-0808">Transferase</keyword>
<sequence>MMNKELRTPAAALTPAVKEWLPRQLRFAQDVPDALLMDAGWLDGTGRFTATAGCLFGADIGGTKVQSVLTDLNGTLIAEVRSTTPPEGGDAVLDLVTSHLSQMMLQTGAPLLAAGVGLPGTVHPVTGHLDRAPNLRGFDGRNMRALLSDRLGVPTAVENDVNFAALGEVWLGHGTLPAAAFGGLAFVALGTGIGMGLAWGDRILRGALGAAGEVAALPIGGNPFDPATRGCGALESVVSGAALVKDYRASGGTHAGQTLREITKDAQIDPALDAVMERLAQRTALAVLSIDAIVNPAVFAFGGGIGSQPALLARITAALAQALPDGHPMPDCRISQLGNRAGVFGAVRAARLAYADSLTA</sequence>
<dbReference type="Gene3D" id="3.30.420.40">
    <property type="match status" value="2"/>
</dbReference>
<dbReference type="RefSeq" id="WP_090189078.1">
    <property type="nucleotide sequence ID" value="NZ_FOTF01000009.1"/>
</dbReference>
<reference evidence="2 3" key="1">
    <citation type="submission" date="2016-10" db="EMBL/GenBank/DDBJ databases">
        <authorList>
            <person name="de Groot N.N."/>
        </authorList>
    </citation>
    <scope>NUCLEOTIDE SEQUENCE [LARGE SCALE GENOMIC DNA]</scope>
    <source>
        <strain evidence="2 3">DSM 16199</strain>
    </source>
</reference>
<name>A0A1I4FKR3_9RHOB</name>
<dbReference type="InterPro" id="IPR043129">
    <property type="entry name" value="ATPase_NBD"/>
</dbReference>
<dbReference type="AlphaFoldDB" id="A0A1I4FKR3"/>
<keyword evidence="2" id="KW-0418">Kinase</keyword>
<evidence type="ECO:0000313" key="2">
    <source>
        <dbReference type="EMBL" id="SFL17910.1"/>
    </source>
</evidence>
<evidence type="ECO:0000313" key="3">
    <source>
        <dbReference type="Proteomes" id="UP000199550"/>
    </source>
</evidence>